<dbReference type="Proteomes" id="UP000190675">
    <property type="component" value="Chromosome I"/>
</dbReference>
<sequence>MVSKSAAFRRVSARRTVLLQSGPCGMARAFSIAVTAFFQVRTLMAKSFLISSEHLCLVAMVRASISRLRAYQPSYSFITAMLLKPAKAFRQLPQIVSIWADRQLARVSERIF</sequence>
<gene>
    <name evidence="1" type="ORF">SAMN05444169_5318</name>
</gene>
<organism evidence="1 2">
    <name type="scientific">Bradyrhizobium erythrophlei</name>
    <dbReference type="NCBI Taxonomy" id="1437360"/>
    <lineage>
        <taxon>Bacteria</taxon>
        <taxon>Pseudomonadati</taxon>
        <taxon>Pseudomonadota</taxon>
        <taxon>Alphaproteobacteria</taxon>
        <taxon>Hyphomicrobiales</taxon>
        <taxon>Nitrobacteraceae</taxon>
        <taxon>Bradyrhizobium</taxon>
    </lineage>
</organism>
<dbReference type="AlphaFoldDB" id="A0A1M5PL17"/>
<name>A0A1M5PL17_9BRAD</name>
<evidence type="ECO:0000313" key="1">
    <source>
        <dbReference type="EMBL" id="SHH02457.1"/>
    </source>
</evidence>
<dbReference type="EMBL" id="LT670818">
    <property type="protein sequence ID" value="SHH02457.1"/>
    <property type="molecule type" value="Genomic_DNA"/>
</dbReference>
<protein>
    <submittedName>
        <fullName evidence="1">Uncharacterized protein</fullName>
    </submittedName>
</protein>
<reference evidence="1 2" key="1">
    <citation type="submission" date="2016-11" db="EMBL/GenBank/DDBJ databases">
        <authorList>
            <person name="Jaros S."/>
            <person name="Januszkiewicz K."/>
            <person name="Wedrychowicz H."/>
        </authorList>
    </citation>
    <scope>NUCLEOTIDE SEQUENCE [LARGE SCALE GENOMIC DNA]</scope>
    <source>
        <strain evidence="1 2">GAS242</strain>
    </source>
</reference>
<accession>A0A1M5PL17</accession>
<evidence type="ECO:0000313" key="2">
    <source>
        <dbReference type="Proteomes" id="UP000190675"/>
    </source>
</evidence>
<proteinExistence type="predicted"/>